<organism evidence="1 2">
    <name type="scientific">Saccoglossus kowalevskii</name>
    <name type="common">Acorn worm</name>
    <dbReference type="NCBI Taxonomy" id="10224"/>
    <lineage>
        <taxon>Eukaryota</taxon>
        <taxon>Metazoa</taxon>
        <taxon>Hemichordata</taxon>
        <taxon>Enteropneusta</taxon>
        <taxon>Harrimaniidae</taxon>
        <taxon>Saccoglossus</taxon>
    </lineage>
</organism>
<keyword evidence="1" id="KW-1185">Reference proteome</keyword>
<sequence>MNYGESGLCELLEEIEGHDVELHEEALGCGLGVYGYQLVDWTGFDIIKNTYDVNIRIDDPLGTKSLEYFVPPRLGRLMSTSHHTTSYLYATNCAKDCLALPPSKCLSFNYDYGESGLCELLEEVEGHDVELHESGMFYNFERLGIGHAVEFLHNDLSLRHNGLYVFNLHLNNTLGYSNVISSEGILVDFTTPEPGPISNAIYDEVNHETCTEYVPDEWENRCIQETPLPNHRSIIDGPGSMCVFNGQEPLIDTFYTRANKYVSANWDGFYDLETHIFGYTWTVGTDHCLDDIHPHKDPHSHLFDESEWTHTGIAHPLELDDGQYHVTVRALNKVEFGGPLATTVCHSTPYTIDNTPPVVYHVHLIEYDEISCHIFVEYDV</sequence>
<dbReference type="PANTHER" id="PTHR16897">
    <property type="entry name" value="OS10G0105400 PROTEIN"/>
    <property type="match status" value="1"/>
</dbReference>
<feature type="non-terminal residue" evidence="2">
    <location>
        <position position="380"/>
    </location>
</feature>
<accession>A0ABM0MKM2</accession>
<dbReference type="RefSeq" id="XP_006820563.1">
    <property type="nucleotide sequence ID" value="XM_006820500.1"/>
</dbReference>
<evidence type="ECO:0000313" key="1">
    <source>
        <dbReference type="Proteomes" id="UP000694865"/>
    </source>
</evidence>
<reference evidence="2" key="1">
    <citation type="submission" date="2025-08" db="UniProtKB">
        <authorList>
            <consortium name="RefSeq"/>
        </authorList>
    </citation>
    <scope>IDENTIFICATION</scope>
    <source>
        <tissue evidence="2">Testes</tissue>
    </source>
</reference>
<protein>
    <submittedName>
        <fullName evidence="2">Uncharacterized protein LOC102808676</fullName>
    </submittedName>
</protein>
<evidence type="ECO:0000313" key="2">
    <source>
        <dbReference type="RefSeq" id="XP_006820563.1"/>
    </source>
</evidence>
<dbReference type="PANTHER" id="PTHR16897:SF2">
    <property type="entry name" value="OS03G0226600 PROTEIN"/>
    <property type="match status" value="1"/>
</dbReference>
<dbReference type="Proteomes" id="UP000694865">
    <property type="component" value="Unplaced"/>
</dbReference>
<proteinExistence type="predicted"/>
<gene>
    <name evidence="2" type="primary">LOC102808676</name>
</gene>
<name>A0ABM0MKM2_SACKO</name>
<dbReference type="GeneID" id="102808676"/>